<keyword evidence="7" id="KW-1185">Reference proteome</keyword>
<comment type="subcellular location">
    <subcellularLocation>
        <location evidence="4">Cytoplasm</location>
    </subcellularLocation>
</comment>
<comment type="similarity">
    <text evidence="4">Belongs to the PNP synthase family.</text>
</comment>
<feature type="active site" description="Proton donor" evidence="4">
    <location>
        <position position="199"/>
    </location>
</feature>
<feature type="binding site" evidence="4">
    <location>
        <begin position="18"/>
        <end position="19"/>
    </location>
    <ligand>
        <name>1-deoxy-D-xylulose 5-phosphate</name>
        <dbReference type="ChEBI" id="CHEBI:57792"/>
    </ligand>
</feature>
<sequence>MSFLQPAGSVIDLGVNIDHIATVRNARGTVYPDPLRAALLAEQAGADLITLHLREDRRHIKDADVLAIRPELTTRMNLEAAVTPEMIDFACRVKPADVCLVPERREEVTTEGGLDVLRYYKQVEVAVKQLAGEGIRVSLFIDADEQQIEAAAAVGAPVIELHTGRYAEAEDDAVAVELERIRQGVLAGVRRGLRVNAGHGLHYTNVQPIAAIQEIHELNIGHAIVAQALFTGWEHAVREMKAIMVDARMGVSLD</sequence>
<dbReference type="Proteomes" id="UP001206126">
    <property type="component" value="Unassembled WGS sequence"/>
</dbReference>
<dbReference type="Pfam" id="PF03740">
    <property type="entry name" value="PdxJ"/>
    <property type="match status" value="1"/>
</dbReference>
<dbReference type="GO" id="GO:0033856">
    <property type="term" value="F:pyridoxine 5'-phosphate synthase activity"/>
    <property type="evidence" value="ECO:0007669"/>
    <property type="project" value="UniProtKB-EC"/>
</dbReference>
<dbReference type="RefSeq" id="WP_258820566.1">
    <property type="nucleotide sequence ID" value="NZ_JANUHB010000001.1"/>
</dbReference>
<gene>
    <name evidence="4 6" type="primary">pdxJ</name>
    <name evidence="6" type="ORF">NX774_02495</name>
</gene>
<comment type="subunit">
    <text evidence="4">Homooctamer; tetramer of dimers.</text>
</comment>
<evidence type="ECO:0000256" key="2">
    <source>
        <dbReference type="ARBA" id="ARBA00022679"/>
    </source>
</evidence>
<dbReference type="InterPro" id="IPR004569">
    <property type="entry name" value="PyrdxlP_synth_PdxJ"/>
</dbReference>
<keyword evidence="1 4" id="KW-0963">Cytoplasm</keyword>
<feature type="binding site" evidence="4">
    <location>
        <position position="27"/>
    </location>
    <ligand>
        <name>3-amino-2-oxopropyl phosphate</name>
        <dbReference type="ChEBI" id="CHEBI:57279"/>
    </ligand>
</feature>
<dbReference type="Gene3D" id="3.20.20.70">
    <property type="entry name" value="Aldolase class I"/>
    <property type="match status" value="1"/>
</dbReference>
<evidence type="ECO:0000313" key="6">
    <source>
        <dbReference type="EMBL" id="MCS0806791.1"/>
    </source>
</evidence>
<comment type="pathway">
    <text evidence="4">Cofactor biosynthesis; pyridoxine 5'-phosphate biosynthesis; pyridoxine 5'-phosphate from D-erythrose 4-phosphate: step 5/5.</text>
</comment>
<comment type="function">
    <text evidence="4">Catalyzes the complicated ring closure reaction between the two acyclic compounds 1-deoxy-D-xylulose-5-phosphate (DXP) and 3-amino-2-oxopropyl phosphate (1-amino-acetone-3-phosphate or AAP) to form pyridoxine 5'-phosphate (PNP) and inorganic phosphate.</text>
</comment>
<proteinExistence type="inferred from homology"/>
<feature type="active site" description="Proton acceptor" evidence="4">
    <location>
        <position position="52"/>
    </location>
</feature>
<feature type="binding site" evidence="4">
    <location>
        <position position="200"/>
    </location>
    <ligand>
        <name>3-amino-2-oxopropyl phosphate</name>
        <dbReference type="ChEBI" id="CHEBI:57279"/>
    </ligand>
</feature>
<evidence type="ECO:0000256" key="1">
    <source>
        <dbReference type="ARBA" id="ARBA00022490"/>
    </source>
</evidence>
<dbReference type="NCBIfam" id="NF003625">
    <property type="entry name" value="PRK05265.1-3"/>
    <property type="match status" value="1"/>
</dbReference>
<protein>
    <recommendedName>
        <fullName evidence="4 5">Pyridoxine 5'-phosphate synthase</fullName>
        <shortName evidence="4">PNP synthase</shortName>
        <ecNumber evidence="4 5">2.6.99.2</ecNumber>
    </recommendedName>
</protein>
<evidence type="ECO:0000313" key="7">
    <source>
        <dbReference type="Proteomes" id="UP001206126"/>
    </source>
</evidence>
<dbReference type="NCBIfam" id="NF003623">
    <property type="entry name" value="PRK05265.1-1"/>
    <property type="match status" value="1"/>
</dbReference>
<dbReference type="EMBL" id="JANUHB010000001">
    <property type="protein sequence ID" value="MCS0806791.1"/>
    <property type="molecule type" value="Genomic_DNA"/>
</dbReference>
<dbReference type="HAMAP" id="MF_00279">
    <property type="entry name" value="PdxJ"/>
    <property type="match status" value="1"/>
</dbReference>
<dbReference type="PANTHER" id="PTHR30456:SF0">
    <property type="entry name" value="PYRIDOXINE 5'-PHOSPHATE SYNTHASE"/>
    <property type="match status" value="1"/>
</dbReference>
<feature type="active site" description="Proton acceptor" evidence="4">
    <location>
        <position position="79"/>
    </location>
</feature>
<dbReference type="EC" id="2.6.99.2" evidence="4 5"/>
<evidence type="ECO:0000256" key="4">
    <source>
        <dbReference type="HAMAP-Rule" id="MF_00279"/>
    </source>
</evidence>
<accession>A0ABT2D655</accession>
<keyword evidence="2 4" id="KW-0808">Transferase</keyword>
<organism evidence="6 7">
    <name type="scientific">Massilia agilis</name>
    <dbReference type="NCBI Taxonomy" id="1811226"/>
    <lineage>
        <taxon>Bacteria</taxon>
        <taxon>Pseudomonadati</taxon>
        <taxon>Pseudomonadota</taxon>
        <taxon>Betaproteobacteria</taxon>
        <taxon>Burkholderiales</taxon>
        <taxon>Oxalobacteraceae</taxon>
        <taxon>Telluria group</taxon>
        <taxon>Massilia</taxon>
    </lineage>
</organism>
<evidence type="ECO:0000256" key="5">
    <source>
        <dbReference type="NCBIfam" id="TIGR00559"/>
    </source>
</evidence>
<feature type="binding site" evidence="4">
    <location>
        <position position="16"/>
    </location>
    <ligand>
        <name>3-amino-2-oxopropyl phosphate</name>
        <dbReference type="ChEBI" id="CHEBI:57279"/>
    </ligand>
</feature>
<dbReference type="SUPFAM" id="SSF63892">
    <property type="entry name" value="Pyridoxine 5'-phosphate synthase"/>
    <property type="match status" value="1"/>
</dbReference>
<feature type="binding site" evidence="4">
    <location>
        <position position="109"/>
    </location>
    <ligand>
        <name>1-deoxy-D-xylulose 5-phosphate</name>
        <dbReference type="ChEBI" id="CHEBI:57792"/>
    </ligand>
</feature>
<evidence type="ECO:0000256" key="3">
    <source>
        <dbReference type="ARBA" id="ARBA00023096"/>
    </source>
</evidence>
<feature type="binding site" evidence="4">
    <location>
        <begin position="221"/>
        <end position="222"/>
    </location>
    <ligand>
        <name>3-amino-2-oxopropyl phosphate</name>
        <dbReference type="ChEBI" id="CHEBI:57279"/>
    </ligand>
</feature>
<comment type="caution">
    <text evidence="6">The sequence shown here is derived from an EMBL/GenBank/DDBJ whole genome shotgun (WGS) entry which is preliminary data.</text>
</comment>
<dbReference type="PANTHER" id="PTHR30456">
    <property type="entry name" value="PYRIDOXINE 5'-PHOSPHATE SYNTHASE"/>
    <property type="match status" value="1"/>
</dbReference>
<dbReference type="CDD" id="cd00003">
    <property type="entry name" value="PNPsynthase"/>
    <property type="match status" value="1"/>
</dbReference>
<dbReference type="NCBIfam" id="TIGR00559">
    <property type="entry name" value="pdxJ"/>
    <property type="match status" value="1"/>
</dbReference>
<feature type="binding site" evidence="4">
    <location>
        <position position="59"/>
    </location>
    <ligand>
        <name>1-deoxy-D-xylulose 5-phosphate</name>
        <dbReference type="ChEBI" id="CHEBI:57792"/>
    </ligand>
</feature>
<dbReference type="InterPro" id="IPR036130">
    <property type="entry name" value="Pyridoxine-5'_phos_synth"/>
</dbReference>
<feature type="binding site" evidence="4">
    <location>
        <position position="54"/>
    </location>
    <ligand>
        <name>1-deoxy-D-xylulose 5-phosphate</name>
        <dbReference type="ChEBI" id="CHEBI:57792"/>
    </ligand>
</feature>
<keyword evidence="3 4" id="KW-0664">Pyridoxine biosynthesis</keyword>
<dbReference type="InterPro" id="IPR013785">
    <property type="entry name" value="Aldolase_TIM"/>
</dbReference>
<dbReference type="NCBIfam" id="NF003627">
    <property type="entry name" value="PRK05265.1-5"/>
    <property type="match status" value="1"/>
</dbReference>
<reference evidence="6 7" key="1">
    <citation type="submission" date="2022-08" db="EMBL/GenBank/DDBJ databases">
        <title>Reclassification of Massilia species as members of the genera Telluria, Duganella, Pseudoduganella, Mokoshia gen. nov. and Zemynaea gen. nov. using orthogonal and non-orthogonal genome-based approaches.</title>
        <authorList>
            <person name="Bowman J.P."/>
        </authorList>
    </citation>
    <scope>NUCLEOTIDE SEQUENCE [LARGE SCALE GENOMIC DNA]</scope>
    <source>
        <strain evidence="6 7">JCM 31605</strain>
    </source>
</reference>
<feature type="site" description="Transition state stabilizer" evidence="4">
    <location>
        <position position="160"/>
    </location>
</feature>
<comment type="catalytic activity">
    <reaction evidence="4">
        <text>3-amino-2-oxopropyl phosphate + 1-deoxy-D-xylulose 5-phosphate = pyridoxine 5'-phosphate + phosphate + 2 H2O + H(+)</text>
        <dbReference type="Rhea" id="RHEA:15265"/>
        <dbReference type="ChEBI" id="CHEBI:15377"/>
        <dbReference type="ChEBI" id="CHEBI:15378"/>
        <dbReference type="ChEBI" id="CHEBI:43474"/>
        <dbReference type="ChEBI" id="CHEBI:57279"/>
        <dbReference type="ChEBI" id="CHEBI:57792"/>
        <dbReference type="ChEBI" id="CHEBI:58589"/>
        <dbReference type="EC" id="2.6.99.2"/>
    </reaction>
</comment>
<name>A0ABT2D655_9BURK</name>